<dbReference type="eggNOG" id="COG0412">
    <property type="taxonomic scope" value="Bacteria"/>
</dbReference>
<dbReference type="SUPFAM" id="SSF53474">
    <property type="entry name" value="alpha/beta-Hydrolases"/>
    <property type="match status" value="1"/>
</dbReference>
<organism evidence="2 3">
    <name type="scientific">Kitasatospora setae (strain ATCC 33774 / DSM 43861 / JCM 3304 / KCC A-0304 / NBRC 14216 / KM-6054)</name>
    <name type="common">Streptomyces setae</name>
    <dbReference type="NCBI Taxonomy" id="452652"/>
    <lineage>
        <taxon>Bacteria</taxon>
        <taxon>Bacillati</taxon>
        <taxon>Actinomycetota</taxon>
        <taxon>Actinomycetes</taxon>
        <taxon>Kitasatosporales</taxon>
        <taxon>Streptomycetaceae</taxon>
        <taxon>Kitasatospora</taxon>
    </lineage>
</organism>
<reference evidence="2 3" key="1">
    <citation type="journal article" date="2010" name="DNA Res.">
        <title>Genome sequence of Kitasatospora setae NBRC 14216T: an evolutionary snapshot of the family Streptomycetaceae.</title>
        <authorList>
            <person name="Ichikawa N."/>
            <person name="Oguchi A."/>
            <person name="Ikeda H."/>
            <person name="Ishikawa J."/>
            <person name="Kitani S."/>
            <person name="Watanabe Y."/>
            <person name="Nakamura S."/>
            <person name="Katano Y."/>
            <person name="Kishi E."/>
            <person name="Sasagawa M."/>
            <person name="Ankai A."/>
            <person name="Fukui S."/>
            <person name="Hashimoto Y."/>
            <person name="Kamata S."/>
            <person name="Otoguro M."/>
            <person name="Tanikawa S."/>
            <person name="Nihira T."/>
            <person name="Horinouchi S."/>
            <person name="Ohnishi Y."/>
            <person name="Hayakawa M."/>
            <person name="Kuzuyama T."/>
            <person name="Arisawa A."/>
            <person name="Nomoto F."/>
            <person name="Miura H."/>
            <person name="Takahashi Y."/>
            <person name="Fujita N."/>
        </authorList>
    </citation>
    <scope>NUCLEOTIDE SEQUENCE [LARGE SCALE GENOMIC DNA]</scope>
    <source>
        <strain evidence="3">ATCC 33774 / DSM 43861 / JCM 3304 / KCC A-0304 / NBRC 14216 / KM-6054</strain>
    </source>
</reference>
<dbReference type="InterPro" id="IPR029058">
    <property type="entry name" value="AB_hydrolase_fold"/>
</dbReference>
<dbReference type="HOGENOM" id="CLU_081587_1_0_11"/>
<dbReference type="Gene3D" id="3.40.50.1820">
    <property type="entry name" value="alpha/beta hydrolase"/>
    <property type="match status" value="1"/>
</dbReference>
<dbReference type="AlphaFoldDB" id="E4N6L2"/>
<dbReference type="PATRIC" id="fig|452652.3.peg.1001"/>
<keyword evidence="3" id="KW-1185">Reference proteome</keyword>
<evidence type="ECO:0000313" key="2">
    <source>
        <dbReference type="EMBL" id="BAJ26843.1"/>
    </source>
</evidence>
<protein>
    <recommendedName>
        <fullName evidence="4">Serine aminopeptidase S33 domain-containing protein</fullName>
    </recommendedName>
</protein>
<dbReference type="KEGG" id="ksk:KSE_10080"/>
<evidence type="ECO:0000313" key="3">
    <source>
        <dbReference type="Proteomes" id="UP000007076"/>
    </source>
</evidence>
<dbReference type="Proteomes" id="UP000007076">
    <property type="component" value="Chromosome"/>
</dbReference>
<proteinExistence type="predicted"/>
<sequence>MSGNQRRTPELLALGGAAGAGAVRGVALLLPGGAVRGHGRASRVAAWGMAAPGRRLAGEGRADGVAVLRLRYRFRGWNGPAADTLADTRWALDAVRAAHGDGVRIALLGNSLGGRAAFRAADHPGVVAVAGVAPWLPAGEPVGQLAGRPALIVHGDRDHGEAGAAQSLAYAERARAATALRRLEVPGAGHLLLSRAADAWAPAVDFLLDALAGRDPFHRLPPEDAAAPLRTPVPVGYGTRH</sequence>
<evidence type="ECO:0000256" key="1">
    <source>
        <dbReference type="SAM" id="MobiDB-lite"/>
    </source>
</evidence>
<name>E4N6L2_KITSK</name>
<dbReference type="RefSeq" id="WP_014134162.1">
    <property type="nucleotide sequence ID" value="NC_016109.1"/>
</dbReference>
<dbReference type="EMBL" id="AP010968">
    <property type="protein sequence ID" value="BAJ26843.1"/>
    <property type="molecule type" value="Genomic_DNA"/>
</dbReference>
<evidence type="ECO:0008006" key="4">
    <source>
        <dbReference type="Google" id="ProtNLM"/>
    </source>
</evidence>
<accession>E4N6L2</accession>
<gene>
    <name evidence="2" type="ordered locus">KSE_10080</name>
</gene>
<feature type="region of interest" description="Disordered" evidence="1">
    <location>
        <begin position="222"/>
        <end position="241"/>
    </location>
</feature>
<dbReference type="STRING" id="452652.KSE_10080"/>